<sequence>MTNLEASKTPIHSGSVKQKLESEFKKGISLSLYFGIWFCALAFLGATTLREWPIPLRMFGFALIKAGLCAKFMLIGEAVFPFNPNRRLGIVPSLLAQSLIYLAIVLLLNFLESGVEGLMHGKEFISSLAAFGNGDPLHILALLIVYWLIVWPYLLFTGMSIVLGNTHTITILFGPPKNSS</sequence>
<keyword evidence="1" id="KW-0472">Membrane</keyword>
<evidence type="ECO:0000313" key="3">
    <source>
        <dbReference type="Proteomes" id="UP000248592"/>
    </source>
</evidence>
<evidence type="ECO:0000313" key="2">
    <source>
        <dbReference type="EMBL" id="AWW49736.1"/>
    </source>
</evidence>
<keyword evidence="1" id="KW-0812">Transmembrane</keyword>
<dbReference type="AlphaFoldDB" id="A0A2Z4JSK2"/>
<protein>
    <submittedName>
        <fullName evidence="2">Uncharacterized protein</fullName>
    </submittedName>
</protein>
<proteinExistence type="predicted"/>
<feature type="transmembrane region" description="Helical" evidence="1">
    <location>
        <begin position="58"/>
        <end position="76"/>
    </location>
</feature>
<feature type="transmembrane region" description="Helical" evidence="1">
    <location>
        <begin position="88"/>
        <end position="111"/>
    </location>
</feature>
<accession>A0A2Z4JSK2</accession>
<dbReference type="RefSeq" id="WP_112294636.1">
    <property type="nucleotide sequence ID" value="NZ_CBCSBS010000001.1"/>
</dbReference>
<organism evidence="2 3">
    <name type="scientific">Polynucleobacter paneuropaeus</name>
    <dbReference type="NCBI Taxonomy" id="2527775"/>
    <lineage>
        <taxon>Bacteria</taxon>
        <taxon>Pseudomonadati</taxon>
        <taxon>Pseudomonadota</taxon>
        <taxon>Betaproteobacteria</taxon>
        <taxon>Burkholderiales</taxon>
        <taxon>Burkholderiaceae</taxon>
        <taxon>Polynucleobacter</taxon>
    </lineage>
</organism>
<reference evidence="3" key="1">
    <citation type="submission" date="2018-06" db="EMBL/GenBank/DDBJ databases">
        <title>Description of a new Polynucleobacter species.</title>
        <authorList>
            <person name="Hahn M.W."/>
        </authorList>
    </citation>
    <scope>NUCLEOTIDE SEQUENCE [LARGE SCALE GENOMIC DNA]</scope>
    <source>
        <strain evidence="3">MG-25-Pas1-D2</strain>
    </source>
</reference>
<feature type="transmembrane region" description="Helical" evidence="1">
    <location>
        <begin position="137"/>
        <end position="156"/>
    </location>
</feature>
<gene>
    <name evidence="2" type="ORF">Pas1_04660</name>
</gene>
<dbReference type="Proteomes" id="UP000248592">
    <property type="component" value="Chromosome"/>
</dbReference>
<dbReference type="EMBL" id="CP030085">
    <property type="protein sequence ID" value="AWW49736.1"/>
    <property type="molecule type" value="Genomic_DNA"/>
</dbReference>
<name>A0A2Z4JSK2_9BURK</name>
<keyword evidence="1" id="KW-1133">Transmembrane helix</keyword>
<feature type="transmembrane region" description="Helical" evidence="1">
    <location>
        <begin position="27"/>
        <end position="46"/>
    </location>
</feature>
<evidence type="ECO:0000256" key="1">
    <source>
        <dbReference type="SAM" id="Phobius"/>
    </source>
</evidence>